<dbReference type="AlphaFoldDB" id="A0A0F8YD65"/>
<organism evidence="1">
    <name type="scientific">marine sediment metagenome</name>
    <dbReference type="NCBI Taxonomy" id="412755"/>
    <lineage>
        <taxon>unclassified sequences</taxon>
        <taxon>metagenomes</taxon>
        <taxon>ecological metagenomes</taxon>
    </lineage>
</organism>
<dbReference type="EMBL" id="LAZR01054076">
    <property type="protein sequence ID" value="KKK79333.1"/>
    <property type="molecule type" value="Genomic_DNA"/>
</dbReference>
<protein>
    <submittedName>
        <fullName evidence="1">Uncharacterized protein</fullName>
    </submittedName>
</protein>
<reference evidence="1" key="1">
    <citation type="journal article" date="2015" name="Nature">
        <title>Complex archaea that bridge the gap between prokaryotes and eukaryotes.</title>
        <authorList>
            <person name="Spang A."/>
            <person name="Saw J.H."/>
            <person name="Jorgensen S.L."/>
            <person name="Zaremba-Niedzwiedzka K."/>
            <person name="Martijn J."/>
            <person name="Lind A.E."/>
            <person name="van Eijk R."/>
            <person name="Schleper C."/>
            <person name="Guy L."/>
            <person name="Ettema T.J."/>
        </authorList>
    </citation>
    <scope>NUCLEOTIDE SEQUENCE</scope>
</reference>
<evidence type="ECO:0000313" key="1">
    <source>
        <dbReference type="EMBL" id="KKK79333.1"/>
    </source>
</evidence>
<feature type="non-terminal residue" evidence="1">
    <location>
        <position position="1"/>
    </location>
</feature>
<name>A0A0F8YD65_9ZZZZ</name>
<gene>
    <name evidence="1" type="ORF">LCGC14_2834530</name>
</gene>
<comment type="caution">
    <text evidence="1">The sequence shown here is derived from an EMBL/GenBank/DDBJ whole genome shotgun (WGS) entry which is preliminary data.</text>
</comment>
<accession>A0A0F8YD65</accession>
<proteinExistence type="predicted"/>
<sequence>MLDGMVFERFVWDEQKGKVVVMDLLQSRSVLMLLLPS</sequence>